<evidence type="ECO:0000313" key="2">
    <source>
        <dbReference type="EMBL" id="GGC63522.1"/>
    </source>
</evidence>
<dbReference type="RefSeq" id="WP_188564674.1">
    <property type="nucleotide sequence ID" value="NZ_BMED01000001.1"/>
</dbReference>
<dbReference type="PANTHER" id="PTHR30203:SF24">
    <property type="entry name" value="BLR4935 PROTEIN"/>
    <property type="match status" value="1"/>
</dbReference>
<dbReference type="SUPFAM" id="SSF56954">
    <property type="entry name" value="Outer membrane efflux proteins (OEP)"/>
    <property type="match status" value="1"/>
</dbReference>
<protein>
    <submittedName>
        <fullName evidence="2">Copper resistance-related lipoprotein</fullName>
    </submittedName>
</protein>
<reference evidence="2" key="1">
    <citation type="journal article" date="2014" name="Int. J. Syst. Evol. Microbiol.">
        <title>Complete genome sequence of Corynebacterium casei LMG S-19264T (=DSM 44701T), isolated from a smear-ripened cheese.</title>
        <authorList>
            <consortium name="US DOE Joint Genome Institute (JGI-PGF)"/>
            <person name="Walter F."/>
            <person name="Albersmeier A."/>
            <person name="Kalinowski J."/>
            <person name="Ruckert C."/>
        </authorList>
    </citation>
    <scope>NUCLEOTIDE SEQUENCE</scope>
    <source>
        <strain evidence="2">CGMCC 1.10998</strain>
    </source>
</reference>
<dbReference type="AlphaFoldDB" id="A0A916U8X4"/>
<proteinExistence type="predicted"/>
<keyword evidence="1" id="KW-0732">Signal</keyword>
<dbReference type="Gene3D" id="1.20.1600.10">
    <property type="entry name" value="Outer membrane efflux proteins (OEP)"/>
    <property type="match status" value="1"/>
</dbReference>
<organism evidence="2 3">
    <name type="scientific">Undibacterium terreum</name>
    <dbReference type="NCBI Taxonomy" id="1224302"/>
    <lineage>
        <taxon>Bacteria</taxon>
        <taxon>Pseudomonadati</taxon>
        <taxon>Pseudomonadota</taxon>
        <taxon>Betaproteobacteria</taxon>
        <taxon>Burkholderiales</taxon>
        <taxon>Oxalobacteraceae</taxon>
        <taxon>Undibacterium</taxon>
    </lineage>
</organism>
<dbReference type="PROSITE" id="PS51257">
    <property type="entry name" value="PROKAR_LIPOPROTEIN"/>
    <property type="match status" value="1"/>
</dbReference>
<keyword evidence="2" id="KW-0449">Lipoprotein</keyword>
<feature type="chain" id="PRO_5036811204" evidence="1">
    <location>
        <begin position="32"/>
        <end position="474"/>
    </location>
</feature>
<dbReference type="PANTHER" id="PTHR30203">
    <property type="entry name" value="OUTER MEMBRANE CATION EFFLUX PROTEIN"/>
    <property type="match status" value="1"/>
</dbReference>
<gene>
    <name evidence="2" type="ORF">GCM10011396_08110</name>
</gene>
<dbReference type="InterPro" id="IPR010131">
    <property type="entry name" value="MdtP/NodT-like"/>
</dbReference>
<feature type="signal peptide" evidence="1">
    <location>
        <begin position="1"/>
        <end position="31"/>
    </location>
</feature>
<comment type="caution">
    <text evidence="2">The sequence shown here is derived from an EMBL/GenBank/DDBJ whole genome shotgun (WGS) entry which is preliminary data.</text>
</comment>
<sequence length="474" mass="52461">MKSRFNINLRHSRLTVAAALPLLLGACASFSTDGGFASVEQVAKSQLNKDISWQREDSDKDAASKKVQELLASPLGVEDAVQIALLNNRGLQAAFYELGISEAEFVQSGRLANPGFSFGRLRQGSDVEIDRGLQFNIAQLLTMPYVRQMEGHRFEQAKRDAAGQVLSLAAETRKAYYMAVAADESMLYMQQVKKAADAGSELARRMQQAGNFNKLQQAREQGFYADAALSLARAEQAQLHSREKLTRLMGLWGEQTAFVLPVKLPDLPKAPQDMENIEQLAMSQRLDVQAARLGTEQLAKNLGLSKVSRFINVLEVGAVRNSYREQPTERGYQITLELPLFDWGSARVAKAEALYMQAVNRTAETAVNARSEVREAYLAYRSSYDIARHYRDEILPLKKRISEENQLRYNGMLIGVFDLLADARSQMLAVNGAIEAKRDFWLAQADLEMSLLGKPALGLPAANAMQADSPAAGH</sequence>
<reference evidence="2" key="2">
    <citation type="submission" date="2020-09" db="EMBL/GenBank/DDBJ databases">
        <authorList>
            <person name="Sun Q."/>
            <person name="Zhou Y."/>
        </authorList>
    </citation>
    <scope>NUCLEOTIDE SEQUENCE</scope>
    <source>
        <strain evidence="2">CGMCC 1.10998</strain>
    </source>
</reference>
<evidence type="ECO:0000313" key="3">
    <source>
        <dbReference type="Proteomes" id="UP000637423"/>
    </source>
</evidence>
<dbReference type="GO" id="GO:0015562">
    <property type="term" value="F:efflux transmembrane transporter activity"/>
    <property type="evidence" value="ECO:0007669"/>
    <property type="project" value="InterPro"/>
</dbReference>
<name>A0A916U8X4_9BURK</name>
<evidence type="ECO:0000256" key="1">
    <source>
        <dbReference type="SAM" id="SignalP"/>
    </source>
</evidence>
<dbReference type="EMBL" id="BMED01000001">
    <property type="protein sequence ID" value="GGC63522.1"/>
    <property type="molecule type" value="Genomic_DNA"/>
</dbReference>
<accession>A0A916U8X4</accession>
<keyword evidence="3" id="KW-1185">Reference proteome</keyword>
<dbReference type="Proteomes" id="UP000637423">
    <property type="component" value="Unassembled WGS sequence"/>
</dbReference>